<dbReference type="AlphaFoldDB" id="A0AA41QAC4"/>
<evidence type="ECO:0000313" key="4">
    <source>
        <dbReference type="Proteomes" id="UP001165405"/>
    </source>
</evidence>
<keyword evidence="4" id="KW-1185">Reference proteome</keyword>
<dbReference type="InterPro" id="IPR000600">
    <property type="entry name" value="ROK"/>
</dbReference>
<dbReference type="SUPFAM" id="SSF53067">
    <property type="entry name" value="Actin-like ATPase domain"/>
    <property type="match status" value="1"/>
</dbReference>
<comment type="caution">
    <text evidence="3">The sequence shown here is derived from an EMBL/GenBank/DDBJ whole genome shotgun (WGS) entry which is preliminary data.</text>
</comment>
<evidence type="ECO:0000256" key="2">
    <source>
        <dbReference type="SAM" id="MobiDB-lite"/>
    </source>
</evidence>
<organism evidence="3 4">
    <name type="scientific">Antribacter soli</name>
    <dbReference type="NCBI Taxonomy" id="2910976"/>
    <lineage>
        <taxon>Bacteria</taxon>
        <taxon>Bacillati</taxon>
        <taxon>Actinomycetota</taxon>
        <taxon>Actinomycetes</taxon>
        <taxon>Micrococcales</taxon>
        <taxon>Promicromonosporaceae</taxon>
        <taxon>Antribacter</taxon>
    </lineage>
</organism>
<comment type="similarity">
    <text evidence="1">Belongs to the ROK (NagC/XylR) family.</text>
</comment>
<protein>
    <submittedName>
        <fullName evidence="3">ROK family protein</fullName>
    </submittedName>
</protein>
<reference evidence="3" key="1">
    <citation type="submission" date="2022-01" db="EMBL/GenBank/DDBJ databases">
        <title>Antribacter sp. nov., isolated from Guizhou of China.</title>
        <authorList>
            <person name="Chengliang C."/>
            <person name="Ya Z."/>
        </authorList>
    </citation>
    <scope>NUCLEOTIDE SEQUENCE</scope>
    <source>
        <strain evidence="3">KLBMP 9083</strain>
    </source>
</reference>
<name>A0AA41QAC4_9MICO</name>
<dbReference type="RefSeq" id="WP_236087496.1">
    <property type="nucleotide sequence ID" value="NZ_JAKGSG010000007.1"/>
</dbReference>
<feature type="compositionally biased region" description="Low complexity" evidence="2">
    <location>
        <begin position="322"/>
        <end position="331"/>
    </location>
</feature>
<sequence>MGASYTIGLDIGGTKILGALLGPDGAVVAQVRRPTVRGAEGVVAGAAQAVRDLVDLGGTTLARVAGVGLGIPGIVDHAAGTVRHAVNLGVDGSELPLADLLSAEIDGVPVVVENDLNVAAVGAAHLLERDTPVHHRAAGAAPQSEDLAFVALGTGLAAGLVLEGDLRRGVSGAAGEIGHVPIDPAGPECACGQRGCLEMFASGTALATAWPAVHGKPSPVELFEAAAAGDPGAVAVKARFAGAVASAVRLLVLTVDVRHVVLGGGVSQLGEPLLEAVQDALHEQAEGSPFLTSLALHERVRIAPQGVPVAAVGAAVLGREGASRRGAVATDGDGGGDGGRRASARVPGGPDDGGHDWPHDETRS</sequence>
<evidence type="ECO:0000313" key="3">
    <source>
        <dbReference type="EMBL" id="MCF4119785.1"/>
    </source>
</evidence>
<dbReference type="PANTHER" id="PTHR18964">
    <property type="entry name" value="ROK (REPRESSOR, ORF, KINASE) FAMILY"/>
    <property type="match status" value="1"/>
</dbReference>
<dbReference type="Proteomes" id="UP001165405">
    <property type="component" value="Unassembled WGS sequence"/>
</dbReference>
<feature type="region of interest" description="Disordered" evidence="2">
    <location>
        <begin position="322"/>
        <end position="364"/>
    </location>
</feature>
<dbReference type="Gene3D" id="3.30.420.40">
    <property type="match status" value="2"/>
</dbReference>
<evidence type="ECO:0000256" key="1">
    <source>
        <dbReference type="ARBA" id="ARBA00006479"/>
    </source>
</evidence>
<dbReference type="EMBL" id="JAKGSG010000007">
    <property type="protein sequence ID" value="MCF4119785.1"/>
    <property type="molecule type" value="Genomic_DNA"/>
</dbReference>
<accession>A0AA41QAC4</accession>
<dbReference type="InterPro" id="IPR043129">
    <property type="entry name" value="ATPase_NBD"/>
</dbReference>
<gene>
    <name evidence="3" type="ORF">L1785_02220</name>
</gene>
<proteinExistence type="inferred from homology"/>
<dbReference type="PANTHER" id="PTHR18964:SF149">
    <property type="entry name" value="BIFUNCTIONAL UDP-N-ACETYLGLUCOSAMINE 2-EPIMERASE_N-ACETYLMANNOSAMINE KINASE"/>
    <property type="match status" value="1"/>
</dbReference>
<feature type="compositionally biased region" description="Basic and acidic residues" evidence="2">
    <location>
        <begin position="352"/>
        <end position="364"/>
    </location>
</feature>
<dbReference type="Pfam" id="PF00480">
    <property type="entry name" value="ROK"/>
    <property type="match status" value="1"/>
</dbReference>